<sequence length="90" mass="10268">MSRESDCREDVRKLKKYADELERSVDNVQTLSGTDTWKGPNSDRFRSEWATHKKQIKDAVANARAAIDQALKRVEKEETEKKKEKTGSGG</sequence>
<proteinExistence type="predicted"/>
<dbReference type="EMBL" id="CP021748">
    <property type="protein sequence ID" value="ARX85581.1"/>
    <property type="molecule type" value="Genomic_DNA"/>
</dbReference>
<dbReference type="SUPFAM" id="SSF158414">
    <property type="entry name" value="HP0062-like"/>
    <property type="match status" value="1"/>
</dbReference>
<evidence type="ECO:0008006" key="4">
    <source>
        <dbReference type="Google" id="ProtNLM"/>
    </source>
</evidence>
<dbReference type="Proteomes" id="UP000195880">
    <property type="component" value="Chromosome"/>
</dbReference>
<evidence type="ECO:0000313" key="3">
    <source>
        <dbReference type="Proteomes" id="UP000195880"/>
    </source>
</evidence>
<dbReference type="RefSeq" id="WP_087885383.1">
    <property type="nucleotide sequence ID" value="NZ_CP021748.1"/>
</dbReference>
<dbReference type="InterPro" id="IPR029013">
    <property type="entry name" value="HP0062-like_sf"/>
</dbReference>
<evidence type="ECO:0000313" key="2">
    <source>
        <dbReference type="EMBL" id="ARX85581.1"/>
    </source>
</evidence>
<dbReference type="Gene3D" id="1.10.287.1060">
    <property type="entry name" value="ESAT-6-like"/>
    <property type="match status" value="1"/>
</dbReference>
<organism evidence="2 3">
    <name type="scientific">Streptomyces alboflavus</name>
    <dbReference type="NCBI Taxonomy" id="67267"/>
    <lineage>
        <taxon>Bacteria</taxon>
        <taxon>Bacillati</taxon>
        <taxon>Actinomycetota</taxon>
        <taxon>Actinomycetes</taxon>
        <taxon>Kitasatosporales</taxon>
        <taxon>Streptomycetaceae</taxon>
        <taxon>Streptomyces</taxon>
    </lineage>
</organism>
<dbReference type="KEGG" id="salf:SMD44_05045"/>
<keyword evidence="3" id="KW-1185">Reference proteome</keyword>
<dbReference type="OrthoDB" id="5244663at2"/>
<feature type="coiled-coil region" evidence="1">
    <location>
        <begin position="11"/>
        <end position="80"/>
    </location>
</feature>
<accession>A0A1Z1WGL3</accession>
<name>A0A1Z1WGL3_9ACTN</name>
<evidence type="ECO:0000256" key="1">
    <source>
        <dbReference type="SAM" id="Coils"/>
    </source>
</evidence>
<protein>
    <recommendedName>
        <fullName evidence="4">WXG100 family type VII secretion target</fullName>
    </recommendedName>
</protein>
<dbReference type="AlphaFoldDB" id="A0A1Z1WGL3"/>
<reference evidence="2 3" key="1">
    <citation type="submission" date="2017-05" db="EMBL/GenBank/DDBJ databases">
        <title>Streptomyces alboflavus Genome sequencing and assembly.</title>
        <authorList>
            <person name="Wang Y."/>
            <person name="Du B."/>
            <person name="Ding Y."/>
            <person name="Liu H."/>
            <person name="Hou Q."/>
            <person name="Liu K."/>
            <person name="Wang C."/>
            <person name="Yao L."/>
        </authorList>
    </citation>
    <scope>NUCLEOTIDE SEQUENCE [LARGE SCALE GENOMIC DNA]</scope>
    <source>
        <strain evidence="2 3">MDJK44</strain>
    </source>
</reference>
<gene>
    <name evidence="2" type="ORF">SMD44_05045</name>
</gene>
<keyword evidence="1" id="KW-0175">Coiled coil</keyword>